<dbReference type="Pfam" id="PF00135">
    <property type="entry name" value="COesterase"/>
    <property type="match status" value="1"/>
</dbReference>
<dbReference type="AlphaFoldDB" id="A0A821IFZ9"/>
<dbReference type="InterPro" id="IPR029058">
    <property type="entry name" value="AB_hydrolase_fold"/>
</dbReference>
<comment type="caution">
    <text evidence="2">The sequence shown here is derived from an EMBL/GenBank/DDBJ whole genome shotgun (WGS) entry which is preliminary data.</text>
</comment>
<dbReference type="SUPFAM" id="SSF53474">
    <property type="entry name" value="alpha/beta-Hydrolases"/>
    <property type="match status" value="1"/>
</dbReference>
<accession>A0A821IFZ9</accession>
<feature type="non-terminal residue" evidence="2">
    <location>
        <position position="1"/>
    </location>
</feature>
<evidence type="ECO:0000313" key="3">
    <source>
        <dbReference type="Proteomes" id="UP000663866"/>
    </source>
</evidence>
<feature type="non-terminal residue" evidence="2">
    <location>
        <position position="80"/>
    </location>
</feature>
<dbReference type="Gene3D" id="3.40.50.1820">
    <property type="entry name" value="alpha/beta hydrolase"/>
    <property type="match status" value="1"/>
</dbReference>
<organism evidence="2 3">
    <name type="scientific">Rotaria magnacalcarata</name>
    <dbReference type="NCBI Taxonomy" id="392030"/>
    <lineage>
        <taxon>Eukaryota</taxon>
        <taxon>Metazoa</taxon>
        <taxon>Spiralia</taxon>
        <taxon>Gnathifera</taxon>
        <taxon>Rotifera</taxon>
        <taxon>Eurotatoria</taxon>
        <taxon>Bdelloidea</taxon>
        <taxon>Philodinida</taxon>
        <taxon>Philodinidae</taxon>
        <taxon>Rotaria</taxon>
    </lineage>
</organism>
<dbReference type="EMBL" id="CAJOBG010101197">
    <property type="protein sequence ID" value="CAF4703972.1"/>
    <property type="molecule type" value="Genomic_DNA"/>
</dbReference>
<name>A0A821IFZ9_9BILA</name>
<dbReference type="InterPro" id="IPR002018">
    <property type="entry name" value="CarbesteraseB"/>
</dbReference>
<gene>
    <name evidence="2" type="ORF">OVN521_LOCUS48498</name>
</gene>
<reference evidence="2" key="1">
    <citation type="submission" date="2021-02" db="EMBL/GenBank/DDBJ databases">
        <authorList>
            <person name="Nowell W R."/>
        </authorList>
    </citation>
    <scope>NUCLEOTIDE SEQUENCE</scope>
</reference>
<protein>
    <recommendedName>
        <fullName evidence="1">Carboxylesterase type B domain-containing protein</fullName>
    </recommendedName>
</protein>
<dbReference type="InterPro" id="IPR050309">
    <property type="entry name" value="Type-B_Carboxylest/Lipase"/>
</dbReference>
<evidence type="ECO:0000313" key="2">
    <source>
        <dbReference type="EMBL" id="CAF4703972.1"/>
    </source>
</evidence>
<dbReference type="PANTHER" id="PTHR11559">
    <property type="entry name" value="CARBOXYLESTERASE"/>
    <property type="match status" value="1"/>
</dbReference>
<keyword evidence="3" id="KW-1185">Reference proteome</keyword>
<feature type="domain" description="Carboxylesterase type B" evidence="1">
    <location>
        <begin position="3"/>
        <end position="74"/>
    </location>
</feature>
<proteinExistence type="predicted"/>
<evidence type="ECO:0000259" key="1">
    <source>
        <dbReference type="Pfam" id="PF00135"/>
    </source>
</evidence>
<sequence length="80" mass="8929">QPVIVITMNYRLGIFSDMYLAELVEENIEWPTAGNYNYLDMLSALRWINMNIRDYGGDPNNVLLFGESSGGRAVGDIGAL</sequence>
<dbReference type="Proteomes" id="UP000663866">
    <property type="component" value="Unassembled WGS sequence"/>
</dbReference>